<dbReference type="InterPro" id="IPR012347">
    <property type="entry name" value="Ferritin-like"/>
</dbReference>
<evidence type="ECO:0000256" key="2">
    <source>
        <dbReference type="SAM" id="SignalP"/>
    </source>
</evidence>
<dbReference type="AlphaFoldDB" id="A0A6S8K7E6"/>
<reference evidence="4" key="1">
    <citation type="submission" date="2021-01" db="EMBL/GenBank/DDBJ databases">
        <authorList>
            <person name="Corre E."/>
            <person name="Pelletier E."/>
            <person name="Niang G."/>
            <person name="Scheremetjew M."/>
            <person name="Finn R."/>
            <person name="Kale V."/>
            <person name="Holt S."/>
            <person name="Cochrane G."/>
            <person name="Meng A."/>
            <person name="Brown T."/>
            <person name="Cohen L."/>
        </authorList>
    </citation>
    <scope>NUCLEOTIDE SEQUENCE</scope>
    <source>
        <strain evidence="4">CCMP127</strain>
    </source>
</reference>
<dbReference type="PANTHER" id="PTHR36933:SF1">
    <property type="entry name" value="SLL0788 PROTEIN"/>
    <property type="match status" value="1"/>
</dbReference>
<feature type="signal peptide" evidence="2">
    <location>
        <begin position="1"/>
        <end position="20"/>
    </location>
</feature>
<keyword evidence="1" id="KW-0812">Transmembrane</keyword>
<feature type="chain" id="PRO_5035676581" description="DUF305 domain-containing protein" evidence="2">
    <location>
        <begin position="21"/>
        <end position="410"/>
    </location>
</feature>
<feature type="transmembrane region" description="Helical" evidence="1">
    <location>
        <begin position="387"/>
        <end position="409"/>
    </location>
</feature>
<name>A0A6S8K7E6_9STRA</name>
<protein>
    <recommendedName>
        <fullName evidence="3">DUF305 domain-containing protein</fullName>
    </recommendedName>
</protein>
<evidence type="ECO:0000313" key="4">
    <source>
        <dbReference type="EMBL" id="CAE0409759.1"/>
    </source>
</evidence>
<dbReference type="EMBL" id="HBIM01008682">
    <property type="protein sequence ID" value="CAE0409761.1"/>
    <property type="molecule type" value="Transcribed_RNA"/>
</dbReference>
<keyword evidence="1" id="KW-1133">Transmembrane helix</keyword>
<gene>
    <name evidence="4" type="ORF">ACOF00016_LOCUS7363</name>
    <name evidence="5" type="ORF">ACOF00016_LOCUS7364</name>
</gene>
<dbReference type="EMBL" id="HBIM01008681">
    <property type="protein sequence ID" value="CAE0409759.1"/>
    <property type="molecule type" value="Transcribed_RNA"/>
</dbReference>
<proteinExistence type="predicted"/>
<organism evidence="4">
    <name type="scientific">Amphora coffeiformis</name>
    <dbReference type="NCBI Taxonomy" id="265554"/>
    <lineage>
        <taxon>Eukaryota</taxon>
        <taxon>Sar</taxon>
        <taxon>Stramenopiles</taxon>
        <taxon>Ochrophyta</taxon>
        <taxon>Bacillariophyta</taxon>
        <taxon>Bacillariophyceae</taxon>
        <taxon>Bacillariophycidae</taxon>
        <taxon>Thalassiophysales</taxon>
        <taxon>Catenulaceae</taxon>
        <taxon>Amphora</taxon>
    </lineage>
</organism>
<evidence type="ECO:0000256" key="1">
    <source>
        <dbReference type="SAM" id="Phobius"/>
    </source>
</evidence>
<dbReference type="PANTHER" id="PTHR36933">
    <property type="entry name" value="SLL0788 PROTEIN"/>
    <property type="match status" value="1"/>
</dbReference>
<evidence type="ECO:0000259" key="3">
    <source>
        <dbReference type="Pfam" id="PF03713"/>
    </source>
</evidence>
<dbReference type="Pfam" id="PF03713">
    <property type="entry name" value="DUF305"/>
    <property type="match status" value="1"/>
</dbReference>
<feature type="domain" description="DUF305" evidence="3">
    <location>
        <begin position="292"/>
        <end position="370"/>
    </location>
</feature>
<keyword evidence="1" id="KW-0472">Membrane</keyword>
<keyword evidence="2" id="KW-0732">Signal</keyword>
<sequence>MYKVLLMALFLVLGASVAGATDPVCMSETNTFTSKVDLFAGELGYFMFEECGNVINPTIGIPVDETVTFLQSDRSNYYHPLGFAYLPDGAHESVDELEPTVTPPGTTSPCADTATCPAPMYFLNNEYLGTYSQSSPLASTDQENFGLDEYEPLFFHPMPDWVGYGNFSVKLLFPETTSYEKDIFYFCHIHNHMSGRIKLLKNGNPIRPEVDEPALEDNYYKPSTSDHDKKCGTYNLKPIAEYGNHCPSSFVCDLEADDDPKVKDFVSCLDSMNCAMFHGMTTPKTDDIKSLFMVQMIPHHQNAVNMAKALLVQGVLDCPDLSVESDDCAVEILLRTIINDQNAQIQMMQGYLDTHVTSSQLSSPLLDNCVGEKWPMQQEASKNTSGAISFVAAGQVIFVSTMVLLLSFAN</sequence>
<accession>A0A6S8K7E6</accession>
<dbReference type="InterPro" id="IPR005183">
    <property type="entry name" value="DUF305_CopM-like"/>
</dbReference>
<dbReference type="Gene3D" id="1.20.1260.10">
    <property type="match status" value="1"/>
</dbReference>
<evidence type="ECO:0000313" key="5">
    <source>
        <dbReference type="EMBL" id="CAE0409761.1"/>
    </source>
</evidence>